<reference evidence="2" key="2">
    <citation type="journal article" date="2023" name="Plants (Basel)">
        <title>Annotation of the Turnera subulata (Passifloraceae) Draft Genome Reveals the S-Locus Evolved after the Divergence of Turneroideae from Passifloroideae in a Stepwise Manner.</title>
        <authorList>
            <person name="Henning P.M."/>
            <person name="Roalson E.H."/>
            <person name="Mir W."/>
            <person name="McCubbin A.G."/>
            <person name="Shore J.S."/>
        </authorList>
    </citation>
    <scope>NUCLEOTIDE SEQUENCE</scope>
    <source>
        <strain evidence="2">F60SS</strain>
    </source>
</reference>
<sequence length="75" mass="7922">MGGRAEAGAAVRAKDGADNSSQQHEDATLQQVITNPHCDSGIPTLEECLTEWGCSGELHVSLRGLGFAFPERALL</sequence>
<feature type="region of interest" description="Disordered" evidence="1">
    <location>
        <begin position="1"/>
        <end position="27"/>
    </location>
</feature>
<reference evidence="2" key="1">
    <citation type="submission" date="2022-02" db="EMBL/GenBank/DDBJ databases">
        <authorList>
            <person name="Henning P.M."/>
            <person name="McCubbin A.G."/>
            <person name="Shore J.S."/>
        </authorList>
    </citation>
    <scope>NUCLEOTIDE SEQUENCE</scope>
    <source>
        <strain evidence="2">F60SS</strain>
        <tissue evidence="2">Leaves</tissue>
    </source>
</reference>
<keyword evidence="3" id="KW-1185">Reference proteome</keyword>
<organism evidence="2 3">
    <name type="scientific">Turnera subulata</name>
    <dbReference type="NCBI Taxonomy" id="218843"/>
    <lineage>
        <taxon>Eukaryota</taxon>
        <taxon>Viridiplantae</taxon>
        <taxon>Streptophyta</taxon>
        <taxon>Embryophyta</taxon>
        <taxon>Tracheophyta</taxon>
        <taxon>Spermatophyta</taxon>
        <taxon>Magnoliopsida</taxon>
        <taxon>eudicotyledons</taxon>
        <taxon>Gunneridae</taxon>
        <taxon>Pentapetalae</taxon>
        <taxon>rosids</taxon>
        <taxon>fabids</taxon>
        <taxon>Malpighiales</taxon>
        <taxon>Passifloraceae</taxon>
        <taxon>Turnera</taxon>
    </lineage>
</organism>
<feature type="compositionally biased region" description="Low complexity" evidence="1">
    <location>
        <begin position="1"/>
        <end position="11"/>
    </location>
</feature>
<dbReference type="AlphaFoldDB" id="A0A9Q0G0I5"/>
<evidence type="ECO:0000313" key="3">
    <source>
        <dbReference type="Proteomes" id="UP001141552"/>
    </source>
</evidence>
<protein>
    <submittedName>
        <fullName evidence="2">Uncharacterized protein</fullName>
    </submittedName>
</protein>
<gene>
    <name evidence="2" type="ORF">Tsubulata_018167</name>
</gene>
<dbReference type="Proteomes" id="UP001141552">
    <property type="component" value="Unassembled WGS sequence"/>
</dbReference>
<proteinExistence type="predicted"/>
<comment type="caution">
    <text evidence="2">The sequence shown here is derived from an EMBL/GenBank/DDBJ whole genome shotgun (WGS) entry which is preliminary data.</text>
</comment>
<name>A0A9Q0G0I5_9ROSI</name>
<feature type="compositionally biased region" description="Basic and acidic residues" evidence="1">
    <location>
        <begin position="12"/>
        <end position="27"/>
    </location>
</feature>
<dbReference type="EMBL" id="JAKUCV010002912">
    <property type="protein sequence ID" value="KAJ4840972.1"/>
    <property type="molecule type" value="Genomic_DNA"/>
</dbReference>
<evidence type="ECO:0000256" key="1">
    <source>
        <dbReference type="SAM" id="MobiDB-lite"/>
    </source>
</evidence>
<accession>A0A9Q0G0I5</accession>
<evidence type="ECO:0000313" key="2">
    <source>
        <dbReference type="EMBL" id="KAJ4840972.1"/>
    </source>
</evidence>